<evidence type="ECO:0000313" key="2">
    <source>
        <dbReference type="Proteomes" id="UP000266723"/>
    </source>
</evidence>
<dbReference type="Proteomes" id="UP000266723">
    <property type="component" value="Unassembled WGS sequence"/>
</dbReference>
<comment type="caution">
    <text evidence="1">The sequence shown here is derived from an EMBL/GenBank/DDBJ whole genome shotgun (WGS) entry which is preliminary data.</text>
</comment>
<organism evidence="1 2">
    <name type="scientific">Brassica cretica</name>
    <name type="common">Mustard</name>
    <dbReference type="NCBI Taxonomy" id="69181"/>
    <lineage>
        <taxon>Eukaryota</taxon>
        <taxon>Viridiplantae</taxon>
        <taxon>Streptophyta</taxon>
        <taxon>Embryophyta</taxon>
        <taxon>Tracheophyta</taxon>
        <taxon>Spermatophyta</taxon>
        <taxon>Magnoliopsida</taxon>
        <taxon>eudicotyledons</taxon>
        <taxon>Gunneridae</taxon>
        <taxon>Pentapetalae</taxon>
        <taxon>rosids</taxon>
        <taxon>malvids</taxon>
        <taxon>Brassicales</taxon>
        <taxon>Brassicaceae</taxon>
        <taxon>Brassiceae</taxon>
        <taxon>Brassica</taxon>
    </lineage>
</organism>
<reference evidence="1 2" key="1">
    <citation type="journal article" date="2020" name="BMC Genomics">
        <title>Intraspecific diversification of the crop wild relative Brassica cretica Lam. using demographic model selection.</title>
        <authorList>
            <person name="Kioukis A."/>
            <person name="Michalopoulou V.A."/>
            <person name="Briers L."/>
            <person name="Pirintsos S."/>
            <person name="Studholme D.J."/>
            <person name="Pavlidis P."/>
            <person name="Sarris P.F."/>
        </authorList>
    </citation>
    <scope>NUCLEOTIDE SEQUENCE [LARGE SCALE GENOMIC DNA]</scope>
    <source>
        <strain evidence="2">cv. PFS-1207/04</strain>
    </source>
</reference>
<name>A0ABQ7A4V0_BRACR</name>
<sequence>MRRGEWNELAVMNPAETMNLRSEEAVVWIWQKLGSWCGGGAKHEEDRGGG</sequence>
<accession>A0ABQ7A4V0</accession>
<keyword evidence="2" id="KW-1185">Reference proteome</keyword>
<protein>
    <submittedName>
        <fullName evidence="1">Uncharacterized protein</fullName>
    </submittedName>
</protein>
<dbReference type="EMBL" id="QGKV02002055">
    <property type="protein sequence ID" value="KAF3492701.1"/>
    <property type="molecule type" value="Genomic_DNA"/>
</dbReference>
<gene>
    <name evidence="1" type="ORF">DY000_02053911</name>
</gene>
<proteinExistence type="predicted"/>
<evidence type="ECO:0000313" key="1">
    <source>
        <dbReference type="EMBL" id="KAF3492701.1"/>
    </source>
</evidence>